<name>A0A0M7BGE7_9RHOB</name>
<dbReference type="GO" id="GO:0016036">
    <property type="term" value="P:cellular response to phosphate starvation"/>
    <property type="evidence" value="ECO:0007669"/>
    <property type="project" value="TreeGrafter"/>
</dbReference>
<dbReference type="InterPro" id="IPR036890">
    <property type="entry name" value="HATPase_C_sf"/>
</dbReference>
<dbReference type="RefSeq" id="WP_055664508.1">
    <property type="nucleotide sequence ID" value="NZ_CYPR01000207.1"/>
</dbReference>
<evidence type="ECO:0000256" key="5">
    <source>
        <dbReference type="ARBA" id="ARBA00022777"/>
    </source>
</evidence>
<dbReference type="EC" id="2.7.13.3" evidence="2"/>
<dbReference type="FunFam" id="1.10.287.130:FF:000001">
    <property type="entry name" value="Two-component sensor histidine kinase"/>
    <property type="match status" value="1"/>
</dbReference>
<evidence type="ECO:0000256" key="6">
    <source>
        <dbReference type="ARBA" id="ARBA00023012"/>
    </source>
</evidence>
<dbReference type="GO" id="GO:0004721">
    <property type="term" value="F:phosphoprotein phosphatase activity"/>
    <property type="evidence" value="ECO:0007669"/>
    <property type="project" value="TreeGrafter"/>
</dbReference>
<dbReference type="Pfam" id="PF02518">
    <property type="entry name" value="HATPase_c"/>
    <property type="match status" value="1"/>
</dbReference>
<gene>
    <name evidence="9" type="primary">phoR</name>
    <name evidence="9" type="ORF">JSE7799_03197</name>
</gene>
<proteinExistence type="predicted"/>
<dbReference type="Proteomes" id="UP000049455">
    <property type="component" value="Unassembled WGS sequence"/>
</dbReference>
<dbReference type="GO" id="GO:0005886">
    <property type="term" value="C:plasma membrane"/>
    <property type="evidence" value="ECO:0007669"/>
    <property type="project" value="TreeGrafter"/>
</dbReference>
<dbReference type="PRINTS" id="PR00344">
    <property type="entry name" value="BCTRLSENSOR"/>
</dbReference>
<dbReference type="SUPFAM" id="SSF47384">
    <property type="entry name" value="Homodimeric domain of signal transducing histidine kinase"/>
    <property type="match status" value="1"/>
</dbReference>
<evidence type="ECO:0000256" key="1">
    <source>
        <dbReference type="ARBA" id="ARBA00000085"/>
    </source>
</evidence>
<dbReference type="Pfam" id="PF00512">
    <property type="entry name" value="HisKA"/>
    <property type="match status" value="1"/>
</dbReference>
<evidence type="ECO:0000256" key="3">
    <source>
        <dbReference type="ARBA" id="ARBA00022553"/>
    </source>
</evidence>
<dbReference type="InterPro" id="IPR050351">
    <property type="entry name" value="BphY/WalK/GraS-like"/>
</dbReference>
<sequence length="346" mass="37850">MIPGILDALLEPALLLDPAGRVAMANTAARDRLGVWMMGRSYISVLRQPALLAPVEDAYAHGTEGTARFTQSSGEVDTLYSVRVSPIRAEGERQRHVLLVFRDVSELNAAPTMRRDFVANVSHELKTPLTAVMGFVETLQGPAREDPKGRDRFLALMAQELSRMNRLVSDLLSLSRLEGQSRRRPTGRVDLAELITDLIAALEPGAADNDVDIEFDSPPTAMAPGDRDQLTQVVTNLVENAVKYGARPGIVTVTLRRVTREPVIRGPAWRIAVTDRGAGIPPEHIPRLTERFYRVDTGRSREQGGTGLGLAIVKHIINRHRGRLQITSELGKGTTVTVTLPAEVNA</sequence>
<keyword evidence="3" id="KW-0597">Phosphoprotein</keyword>
<dbReference type="EMBL" id="CYPR01000207">
    <property type="protein sequence ID" value="CUH40465.1"/>
    <property type="molecule type" value="Genomic_DNA"/>
</dbReference>
<dbReference type="InterPro" id="IPR003661">
    <property type="entry name" value="HisK_dim/P_dom"/>
</dbReference>
<dbReference type="Gene3D" id="1.10.287.130">
    <property type="match status" value="1"/>
</dbReference>
<keyword evidence="5" id="KW-0418">Kinase</keyword>
<dbReference type="InterPro" id="IPR003594">
    <property type="entry name" value="HATPase_dom"/>
</dbReference>
<keyword evidence="7" id="KW-0472">Membrane</keyword>
<keyword evidence="6" id="KW-0902">Two-component regulatory system</keyword>
<evidence type="ECO:0000313" key="9">
    <source>
        <dbReference type="EMBL" id="CUH40465.1"/>
    </source>
</evidence>
<evidence type="ECO:0000256" key="7">
    <source>
        <dbReference type="ARBA" id="ARBA00023136"/>
    </source>
</evidence>
<dbReference type="SUPFAM" id="SSF55785">
    <property type="entry name" value="PYP-like sensor domain (PAS domain)"/>
    <property type="match status" value="1"/>
</dbReference>
<protein>
    <recommendedName>
        <fullName evidence="2">histidine kinase</fullName>
        <ecNumber evidence="2">2.7.13.3</ecNumber>
    </recommendedName>
</protein>
<keyword evidence="10" id="KW-1185">Reference proteome</keyword>
<dbReference type="InterPro" id="IPR035965">
    <property type="entry name" value="PAS-like_dom_sf"/>
</dbReference>
<dbReference type="STRING" id="313367.JSE7799_03197"/>
<evidence type="ECO:0000256" key="2">
    <source>
        <dbReference type="ARBA" id="ARBA00012438"/>
    </source>
</evidence>
<dbReference type="InterPro" id="IPR036097">
    <property type="entry name" value="HisK_dim/P_sf"/>
</dbReference>
<feature type="domain" description="Histidine kinase" evidence="8">
    <location>
        <begin position="120"/>
        <end position="344"/>
    </location>
</feature>
<evidence type="ECO:0000256" key="4">
    <source>
        <dbReference type="ARBA" id="ARBA00022679"/>
    </source>
</evidence>
<dbReference type="InterPro" id="IPR005467">
    <property type="entry name" value="His_kinase_dom"/>
</dbReference>
<dbReference type="FunFam" id="3.30.565.10:FF:000006">
    <property type="entry name" value="Sensor histidine kinase WalK"/>
    <property type="match status" value="1"/>
</dbReference>
<accession>A0A0M7BGE7</accession>
<reference evidence="9 10" key="1">
    <citation type="submission" date="2015-09" db="EMBL/GenBank/DDBJ databases">
        <authorList>
            <person name="Jackson K.R."/>
            <person name="Lunt B.L."/>
            <person name="Fisher J.N.B."/>
            <person name="Gardner A.V."/>
            <person name="Bailey M.E."/>
            <person name="Deus L.M."/>
            <person name="Earl A.S."/>
            <person name="Gibby P.D."/>
            <person name="Hartmann K.A."/>
            <person name="Liu J.E."/>
            <person name="Manci A.M."/>
            <person name="Nielsen D.A."/>
            <person name="Solomon M.B."/>
            <person name="Breakwell D.P."/>
            <person name="Burnett S.H."/>
            <person name="Grose J.H."/>
        </authorList>
    </citation>
    <scope>NUCLEOTIDE SEQUENCE [LARGE SCALE GENOMIC DNA]</scope>
    <source>
        <strain evidence="9 10">CECT 7799</strain>
    </source>
</reference>
<dbReference type="PANTHER" id="PTHR45453">
    <property type="entry name" value="PHOSPHATE REGULON SENSOR PROTEIN PHOR"/>
    <property type="match status" value="1"/>
</dbReference>
<evidence type="ECO:0000259" key="8">
    <source>
        <dbReference type="PROSITE" id="PS50109"/>
    </source>
</evidence>
<evidence type="ECO:0000313" key="10">
    <source>
        <dbReference type="Proteomes" id="UP000049455"/>
    </source>
</evidence>
<dbReference type="CDD" id="cd00075">
    <property type="entry name" value="HATPase"/>
    <property type="match status" value="1"/>
</dbReference>
<dbReference type="SMART" id="SM00388">
    <property type="entry name" value="HisKA"/>
    <property type="match status" value="1"/>
</dbReference>
<comment type="catalytic activity">
    <reaction evidence="1">
        <text>ATP + protein L-histidine = ADP + protein N-phospho-L-histidine.</text>
        <dbReference type="EC" id="2.7.13.3"/>
    </reaction>
</comment>
<dbReference type="PANTHER" id="PTHR45453:SF1">
    <property type="entry name" value="PHOSPHATE REGULON SENSOR PROTEIN PHOR"/>
    <property type="match status" value="1"/>
</dbReference>
<dbReference type="Gene3D" id="3.30.450.20">
    <property type="entry name" value="PAS domain"/>
    <property type="match status" value="1"/>
</dbReference>
<dbReference type="CDD" id="cd00082">
    <property type="entry name" value="HisKA"/>
    <property type="match status" value="1"/>
</dbReference>
<dbReference type="InterPro" id="IPR013656">
    <property type="entry name" value="PAS_4"/>
</dbReference>
<dbReference type="InterPro" id="IPR004358">
    <property type="entry name" value="Sig_transdc_His_kin-like_C"/>
</dbReference>
<dbReference type="PROSITE" id="PS50109">
    <property type="entry name" value="HIS_KIN"/>
    <property type="match status" value="1"/>
</dbReference>
<dbReference type="Pfam" id="PF08448">
    <property type="entry name" value="PAS_4"/>
    <property type="match status" value="1"/>
</dbReference>
<dbReference type="AlphaFoldDB" id="A0A0M7BGE7"/>
<dbReference type="Gene3D" id="3.30.565.10">
    <property type="entry name" value="Histidine kinase-like ATPase, C-terminal domain"/>
    <property type="match status" value="1"/>
</dbReference>
<keyword evidence="4 9" id="KW-0808">Transferase</keyword>
<dbReference type="GO" id="GO:0000155">
    <property type="term" value="F:phosphorelay sensor kinase activity"/>
    <property type="evidence" value="ECO:0007669"/>
    <property type="project" value="InterPro"/>
</dbReference>
<dbReference type="SUPFAM" id="SSF55874">
    <property type="entry name" value="ATPase domain of HSP90 chaperone/DNA topoisomerase II/histidine kinase"/>
    <property type="match status" value="1"/>
</dbReference>
<organism evidence="9 10">
    <name type="scientific">Jannaschia seosinensis</name>
    <dbReference type="NCBI Taxonomy" id="313367"/>
    <lineage>
        <taxon>Bacteria</taxon>
        <taxon>Pseudomonadati</taxon>
        <taxon>Pseudomonadota</taxon>
        <taxon>Alphaproteobacteria</taxon>
        <taxon>Rhodobacterales</taxon>
        <taxon>Roseobacteraceae</taxon>
        <taxon>Jannaschia</taxon>
    </lineage>
</organism>
<dbReference type="SMART" id="SM00387">
    <property type="entry name" value="HATPase_c"/>
    <property type="match status" value="1"/>
</dbReference>